<keyword evidence="14" id="KW-1185">Reference proteome</keyword>
<comment type="similarity">
    <text evidence="2 10">Belongs to the glycosyltransferase 31 family.</text>
</comment>
<keyword evidence="4" id="KW-0808">Transferase</keyword>
<evidence type="ECO:0000256" key="5">
    <source>
        <dbReference type="ARBA" id="ARBA00022692"/>
    </source>
</evidence>
<evidence type="ECO:0000256" key="9">
    <source>
        <dbReference type="ARBA" id="ARBA00023136"/>
    </source>
</evidence>
<keyword evidence="8 10" id="KW-0333">Golgi apparatus</keyword>
<evidence type="ECO:0000256" key="3">
    <source>
        <dbReference type="ARBA" id="ARBA00022676"/>
    </source>
</evidence>
<organism evidence="13 14">
    <name type="scientific">Batillaria attramentaria</name>
    <dbReference type="NCBI Taxonomy" id="370345"/>
    <lineage>
        <taxon>Eukaryota</taxon>
        <taxon>Metazoa</taxon>
        <taxon>Spiralia</taxon>
        <taxon>Lophotrochozoa</taxon>
        <taxon>Mollusca</taxon>
        <taxon>Gastropoda</taxon>
        <taxon>Caenogastropoda</taxon>
        <taxon>Sorbeoconcha</taxon>
        <taxon>Cerithioidea</taxon>
        <taxon>Batillariidae</taxon>
        <taxon>Batillaria</taxon>
    </lineage>
</organism>
<protein>
    <recommendedName>
        <fullName evidence="10">Hexosyltransferase</fullName>
        <ecNumber evidence="10">2.4.1.-</ecNumber>
    </recommendedName>
</protein>
<keyword evidence="5" id="KW-0812">Transmembrane</keyword>
<keyword evidence="12" id="KW-0732">Signal</keyword>
<dbReference type="PANTHER" id="PTHR11214:SF314">
    <property type="entry name" value="HEXOSYLTRANSFERASE"/>
    <property type="match status" value="1"/>
</dbReference>
<evidence type="ECO:0000256" key="12">
    <source>
        <dbReference type="SAM" id="SignalP"/>
    </source>
</evidence>
<comment type="subcellular location">
    <subcellularLocation>
        <location evidence="1 10">Golgi apparatus membrane</location>
        <topology evidence="1 10">Single-pass type II membrane protein</topology>
    </subcellularLocation>
</comment>
<dbReference type="PANTHER" id="PTHR11214">
    <property type="entry name" value="BETA-1,3-N-ACETYLGLUCOSAMINYLTRANSFERASE"/>
    <property type="match status" value="1"/>
</dbReference>
<evidence type="ECO:0000256" key="8">
    <source>
        <dbReference type="ARBA" id="ARBA00023034"/>
    </source>
</evidence>
<dbReference type="Pfam" id="PF01762">
    <property type="entry name" value="Galactosyl_T"/>
    <property type="match status" value="1"/>
</dbReference>
<reference evidence="13 14" key="1">
    <citation type="journal article" date="2023" name="Sci. Data">
        <title>Genome assembly of the Korean intertidal mud-creeper Batillaria attramentaria.</title>
        <authorList>
            <person name="Patra A.K."/>
            <person name="Ho P.T."/>
            <person name="Jun S."/>
            <person name="Lee S.J."/>
            <person name="Kim Y."/>
            <person name="Won Y.J."/>
        </authorList>
    </citation>
    <scope>NUCLEOTIDE SEQUENCE [LARGE SCALE GENOMIC DNA]</scope>
    <source>
        <strain evidence="13">Wonlab-2016</strain>
    </source>
</reference>
<dbReference type="EMBL" id="JACVVK020000405">
    <property type="protein sequence ID" value="KAK7475458.1"/>
    <property type="molecule type" value="Genomic_DNA"/>
</dbReference>
<dbReference type="GO" id="GO:0000139">
    <property type="term" value="C:Golgi membrane"/>
    <property type="evidence" value="ECO:0007669"/>
    <property type="project" value="UniProtKB-SubCell"/>
</dbReference>
<evidence type="ECO:0000256" key="11">
    <source>
        <dbReference type="SAM" id="MobiDB-lite"/>
    </source>
</evidence>
<name>A0ABD0JKZ3_9CAEN</name>
<evidence type="ECO:0000256" key="7">
    <source>
        <dbReference type="ARBA" id="ARBA00022989"/>
    </source>
</evidence>
<keyword evidence="7" id="KW-1133">Transmembrane helix</keyword>
<evidence type="ECO:0000256" key="10">
    <source>
        <dbReference type="RuleBase" id="RU363063"/>
    </source>
</evidence>
<evidence type="ECO:0000256" key="1">
    <source>
        <dbReference type="ARBA" id="ARBA00004323"/>
    </source>
</evidence>
<proteinExistence type="inferred from homology"/>
<dbReference type="InterPro" id="IPR002659">
    <property type="entry name" value="Glyco_trans_31"/>
</dbReference>
<sequence length="388" mass="43432">MLKLVLILLGLPLLVLYVFQPPSCDEEFFTPRKETQLSLDYDYVHDAKGLCGGTSNGYDVYTGPDVVILVMTMSKNKAQRQAIRDTYGTVSRGEAWPGTARQGEDGDPTDRQTGTARVVFLMGQTKDVLYKATEAETLAAESREYGDVVQWDGLVEDYSNLTLKVLLGLRWVRDFCPQAHHIVKTDDDVFIHLPRLLRYLERQISTELESLELHAQSFSDKTLQKFDGILQKQAMSDVIHGAWLGGGVVLRNGKYVNSEDVYPHRVYPLNVKGALYVLPAALAVRMLAVAEYFPYNNLEDVHVTGTLACAVGARHVGFSMTQLDFCDTNPKPCDFADGVRIASRDVTPELFREMWLTFSQPDACSSFFSGLLFTPGFLRLPKCVLLPR</sequence>
<evidence type="ECO:0000256" key="6">
    <source>
        <dbReference type="ARBA" id="ARBA00022968"/>
    </source>
</evidence>
<dbReference type="Gene3D" id="3.90.550.50">
    <property type="match status" value="1"/>
</dbReference>
<keyword evidence="9" id="KW-0472">Membrane</keyword>
<dbReference type="GO" id="GO:0016757">
    <property type="term" value="F:glycosyltransferase activity"/>
    <property type="evidence" value="ECO:0007669"/>
    <property type="project" value="UniProtKB-KW"/>
</dbReference>
<feature type="signal peptide" evidence="12">
    <location>
        <begin position="1"/>
        <end position="17"/>
    </location>
</feature>
<dbReference type="AlphaFoldDB" id="A0ABD0JKZ3"/>
<dbReference type="Proteomes" id="UP001519460">
    <property type="component" value="Unassembled WGS sequence"/>
</dbReference>
<comment type="caution">
    <text evidence="13">The sequence shown here is derived from an EMBL/GenBank/DDBJ whole genome shotgun (WGS) entry which is preliminary data.</text>
</comment>
<feature type="region of interest" description="Disordered" evidence="11">
    <location>
        <begin position="93"/>
        <end position="112"/>
    </location>
</feature>
<dbReference type="EC" id="2.4.1.-" evidence="10"/>
<evidence type="ECO:0000313" key="14">
    <source>
        <dbReference type="Proteomes" id="UP001519460"/>
    </source>
</evidence>
<keyword evidence="3 10" id="KW-0328">Glycosyltransferase</keyword>
<evidence type="ECO:0000256" key="2">
    <source>
        <dbReference type="ARBA" id="ARBA00008661"/>
    </source>
</evidence>
<evidence type="ECO:0000313" key="13">
    <source>
        <dbReference type="EMBL" id="KAK7475458.1"/>
    </source>
</evidence>
<gene>
    <name evidence="13" type="ORF">BaRGS_00033277</name>
</gene>
<feature type="chain" id="PRO_5044887397" description="Hexosyltransferase" evidence="12">
    <location>
        <begin position="18"/>
        <end position="388"/>
    </location>
</feature>
<evidence type="ECO:0000256" key="4">
    <source>
        <dbReference type="ARBA" id="ARBA00022679"/>
    </source>
</evidence>
<keyword evidence="6" id="KW-0735">Signal-anchor</keyword>
<accession>A0ABD0JKZ3</accession>